<evidence type="ECO:0000313" key="9">
    <source>
        <dbReference type="EMBL" id="EWS76360.1"/>
    </source>
</evidence>
<dbReference type="SUPFAM" id="SSF50998">
    <property type="entry name" value="Quinoprotein alcohol dehydrogenase-like"/>
    <property type="match status" value="1"/>
</dbReference>
<dbReference type="SUPFAM" id="SSF50978">
    <property type="entry name" value="WD40 repeat-like"/>
    <property type="match status" value="1"/>
</dbReference>
<dbReference type="RefSeq" id="XP_012651144.1">
    <property type="nucleotide sequence ID" value="XM_012795690.1"/>
</dbReference>
<keyword evidence="8" id="KW-1133">Transmembrane helix</keyword>
<name>W7XAE2_TETTS</name>
<evidence type="ECO:0000256" key="6">
    <source>
        <dbReference type="ARBA" id="ARBA00023136"/>
    </source>
</evidence>
<dbReference type="EMBL" id="GG662845">
    <property type="protein sequence ID" value="EWS76360.1"/>
    <property type="molecule type" value="Genomic_DNA"/>
</dbReference>
<dbReference type="KEGG" id="tet:TTHERM_000013889"/>
<evidence type="ECO:0000256" key="3">
    <source>
        <dbReference type="ARBA" id="ARBA00004613"/>
    </source>
</evidence>
<evidence type="ECO:0000256" key="7">
    <source>
        <dbReference type="ARBA" id="ARBA00023237"/>
    </source>
</evidence>
<dbReference type="GO" id="GO:0005576">
    <property type="term" value="C:extracellular region"/>
    <property type="evidence" value="ECO:0007669"/>
    <property type="project" value="UniProtKB-SubCell"/>
</dbReference>
<dbReference type="SUPFAM" id="SSF50969">
    <property type="entry name" value="YVTN repeat-like/Quinoprotein amine dehydrogenase"/>
    <property type="match status" value="1"/>
</dbReference>
<dbReference type="Proteomes" id="UP000009168">
    <property type="component" value="Unassembled WGS sequence"/>
</dbReference>
<comment type="subcellular location">
    <subcellularLocation>
        <location evidence="1">Cell envelope</location>
    </subcellularLocation>
    <subcellularLocation>
        <location evidence="2">Cell outer membrane</location>
    </subcellularLocation>
    <subcellularLocation>
        <location evidence="3">Secreted</location>
    </subcellularLocation>
</comment>
<keyword evidence="8 9" id="KW-0812">Transmembrane</keyword>
<dbReference type="InterPro" id="IPR011044">
    <property type="entry name" value="Quino_amine_DH_bsu"/>
</dbReference>
<dbReference type="SUPFAM" id="SSF51126">
    <property type="entry name" value="Pectin lyase-like"/>
    <property type="match status" value="1"/>
</dbReference>
<dbReference type="InterPro" id="IPR011050">
    <property type="entry name" value="Pectin_lyase_fold/virulence"/>
</dbReference>
<organism evidence="9 10">
    <name type="scientific">Tetrahymena thermophila (strain SB210)</name>
    <dbReference type="NCBI Taxonomy" id="312017"/>
    <lineage>
        <taxon>Eukaryota</taxon>
        <taxon>Sar</taxon>
        <taxon>Alveolata</taxon>
        <taxon>Ciliophora</taxon>
        <taxon>Intramacronucleata</taxon>
        <taxon>Oligohymenophorea</taxon>
        <taxon>Hymenostomatida</taxon>
        <taxon>Tetrahymenina</taxon>
        <taxon>Tetrahymenidae</taxon>
        <taxon>Tetrahymena</taxon>
    </lineage>
</organism>
<dbReference type="InterPro" id="IPR011047">
    <property type="entry name" value="Quinoprotein_ADH-like_sf"/>
</dbReference>
<protein>
    <submittedName>
        <fullName evidence="9">Transmembrane protein, putative</fullName>
    </submittedName>
</protein>
<keyword evidence="6 8" id="KW-0472">Membrane</keyword>
<keyword evidence="5" id="KW-0732">Signal</keyword>
<dbReference type="InterPro" id="IPR036322">
    <property type="entry name" value="WD40_repeat_dom_sf"/>
</dbReference>
<evidence type="ECO:0000256" key="8">
    <source>
        <dbReference type="SAM" id="Phobius"/>
    </source>
</evidence>
<dbReference type="PANTHER" id="PTHR11319">
    <property type="entry name" value="G PROTEIN-COUPLED RECEPTOR-RELATED"/>
    <property type="match status" value="1"/>
</dbReference>
<dbReference type="GeneID" id="24436825"/>
<dbReference type="PANTHER" id="PTHR11319:SF35">
    <property type="entry name" value="OUTER MEMBRANE PROTEIN PMPC-RELATED"/>
    <property type="match status" value="1"/>
</dbReference>
<keyword evidence="4" id="KW-0964">Secreted</keyword>
<feature type="transmembrane region" description="Helical" evidence="8">
    <location>
        <begin position="12"/>
        <end position="32"/>
    </location>
</feature>
<dbReference type="InterPro" id="IPR003368">
    <property type="entry name" value="POMP_repeat"/>
</dbReference>
<keyword evidence="7" id="KW-0998">Cell outer membrane</keyword>
<reference evidence="10" key="1">
    <citation type="journal article" date="2006" name="PLoS Biol.">
        <title>Macronuclear genome sequence of the ciliate Tetrahymena thermophila, a model eukaryote.</title>
        <authorList>
            <person name="Eisen J.A."/>
            <person name="Coyne R.S."/>
            <person name="Wu M."/>
            <person name="Wu D."/>
            <person name="Thiagarajan M."/>
            <person name="Wortman J.R."/>
            <person name="Badger J.H."/>
            <person name="Ren Q."/>
            <person name="Amedeo P."/>
            <person name="Jones K.M."/>
            <person name="Tallon L.J."/>
            <person name="Delcher A.L."/>
            <person name="Salzberg S.L."/>
            <person name="Silva J.C."/>
            <person name="Haas B.J."/>
            <person name="Majoros W.H."/>
            <person name="Farzad M."/>
            <person name="Carlton J.M."/>
            <person name="Smith R.K. Jr."/>
            <person name="Garg J."/>
            <person name="Pearlman R.E."/>
            <person name="Karrer K.M."/>
            <person name="Sun L."/>
            <person name="Manning G."/>
            <person name="Elde N.C."/>
            <person name="Turkewitz A.P."/>
            <person name="Asai D.J."/>
            <person name="Wilkes D.E."/>
            <person name="Wang Y."/>
            <person name="Cai H."/>
            <person name="Collins K."/>
            <person name="Stewart B.A."/>
            <person name="Lee S.R."/>
            <person name="Wilamowska K."/>
            <person name="Weinberg Z."/>
            <person name="Ruzzo W.L."/>
            <person name="Wloga D."/>
            <person name="Gaertig J."/>
            <person name="Frankel J."/>
            <person name="Tsao C.-C."/>
            <person name="Gorovsky M.A."/>
            <person name="Keeling P.J."/>
            <person name="Waller R.F."/>
            <person name="Patron N.J."/>
            <person name="Cherry J.M."/>
            <person name="Stover N.A."/>
            <person name="Krieger C.J."/>
            <person name="del Toro C."/>
            <person name="Ryder H.F."/>
            <person name="Williamson S.C."/>
            <person name="Barbeau R.A."/>
            <person name="Hamilton E.P."/>
            <person name="Orias E."/>
        </authorList>
    </citation>
    <scope>NUCLEOTIDE SEQUENCE [LARGE SCALE GENOMIC DNA]</scope>
    <source>
        <strain evidence="10">SB210</strain>
    </source>
</reference>
<evidence type="ECO:0000313" key="10">
    <source>
        <dbReference type="Proteomes" id="UP000009168"/>
    </source>
</evidence>
<evidence type="ECO:0000256" key="1">
    <source>
        <dbReference type="ARBA" id="ARBA00004196"/>
    </source>
</evidence>
<sequence length="2476" mass="286141">MSNRKQLRINFQIILFAIFNVRVISVGCPFWQNAVSGTDLQIQQMALLKSNPMNQQEDIAVIIYTPFQLRIFNIQTNQQYQQEQIKEDTIFYQVDKDDRITLKISLLHTLDGKGRIIDWNPMNGLKQKIMQIPMDISINKESCLNSQESLVFTWNSTHIFVIDFSKQLDQNGSILIQKLNIQRNLIKCINDKQNRRFLVVDSQGGINSYDILSNNFQSLFQINQFASLLSIYLTQNQIAVLYQTQNNLNFVISYQSQQIQFQQQINQVPRSVLVNQQEDQLIVIGDSNLFQVWQIKQNKIIYEPNFQSLSCDFQDSQYNIVDKVIDFKFGYISQLNEVVIVSNQYFFAYSLETQKPIVFKTISLIKNIFIQAYIIENQIILASQQTISVFDQIKMKITYITNYLQYGATNYDYYQQIQVDPELNRIILLNHSGQIQYWSYFDNILESNIIFITQPSFFILDKKLNKIAQYVTSASLEQENAVAIINYRTGHLIEFLKIPFNNTMHQDFQFVQDKTNGFLLGIGLVTTQYMIFRFQNDSNHTLIFNGTFVQTQPNLSIQTVYLIEQSQQILIQIQNQVFLFSYFYQNAQLNNPIPIQSLQNPFLYLHFNNVTLSLFVLHQQYIQIFSYTTNQFQLAKQINFQAIQNALMIQLVEEQQVLIQFINDQINFYNYLLDKTMIFNLQNQPILNYICDNSKSILIAINNQYTLYVINISNAGLLYYLKIDSNLIYKLYIYTDLNIVIVTYKNGNSFIFNYINYIVKGILNYLISLVQIIDSQYNNLFIMSNEKIFQKPLQSLGIIQQIQINHIINYYFEMQSGLIFILADKVYIYNSLTQLYLSPFPSIDISDANYIFGIPSQNLLFIQFGTLTSNKISVYQLNTYQYIGDLSLQFQDCQQLNFLVYDQYLNRLFASCSPQNSLVWDLNNNFKFIKLIKCGLPVQISFDIKTNKALLMLYTWFSYQIDYQSLSIGLVVTGIYGDFDHFRGFQFTWDQNGDIRVYDSQSSPLIFQHAHSGWVNQVIIDSTRMIITSIGYQNTLQAKLNVECLDFNNNYLFIGDNNGNIYQLTYPNLILKNTLQVCKQQIDTLYLDLNHNILIYGSQQAGLFGFYNLLDFIVPYGNSQSYKKSGVQSVLKIDNETVIFHQNQNFVQKWNFNTQKLEYGFFIYNTNTDFYNSQGNIVEPQSKFLLLKGQNQRACLIVEQQLIFFDTKSFSILSNKRYYCLRNTLLFSYLICSFQNELTIFNTDDYSTFQQFILNENQSIIKLQSIDEIRSFIVTTTQGEVILYSLNQIVNQFQQQIYTKLNGQAISNFLFVAQSDQFLIYVSFFDGQFAIIQISKQLIITEQKFIQFQGINSQVHIISQFTDKIFVKRVNDLYLGIYSIGQFNLISQISSPCIGYTFKLDVQSDFDIILQHCVGVYQVNSFKNYKQLAYGRFTNSLNFPELYTPDQNQIVFINKNYFIDAYDYKIFIYQIDYAKAQVIMLGNFSYLGYILGKISNYFVIDTPQNTYIQLLLYSATQLGRIQLPIQGEKICQENIPQELFTQTLFQIQLLFDYLKSYYLIERLLFKLAISSQTIIQPLPKASFSQITSIQINYETVSSAETQFQVVYVSENIFQSFNQYYQIILENLQLQPLETKNDIQIYNVKNIMSFQLNNVKLASQILYSFQISQVQSVQFNKLYLQNITLESNQILNLFNFTQVNNMSFDQINVKKSQFSQVILFNFQEDINSNTTSQISFTNFLFENSNITFKQNDQQQLAPIFIQNSNQVTFNKFTLSGSRGSSIPFVKSFTIQNYQFMNILFSNNQDMMLFQYSNSIDHYHQQQVITQQILNDTIYLEKVEIQSSKQIQPSIFSIVSIKSSQLYFNSGSALLNIANFTNQNSIFSLQVQNISMKNISLQQNQGFQNLMVLQNSQLGTLQNFTISDNIIVSALLITQSNITLLGSQIKQNNSKPTKQQISVFTVAQKSQVNIINVIFESNQSNNGGSLIILQSQLFISQCSFKGDKSTISGGSIFSQESQLNISQSQFQKCFSPLGGCLFIQEGFLNIIQSSSQNTSASQLGGFVYISQVDSFNLEDVTIFSSFSSGDGGSAYISQSIGEKSLFKNVSFQNNLAKGSGGAILLDSSDFQIVDCKFINNKAGIGGAIRYLNLKPSFMKNQKSKIKDSCKTYQNNICQDNSAIIFGNTISSYPTSATILPSKNFNVLSEFPQFTFSDFQSGLTDFDLTINFFDEFSDPINQVDFQDKAITDQLSQQLIQEISQYSCKAYLQNINSQLQYQNIKLDGATLVGYSYRSDKQIGCFMNNLKITGVPSSQATMQLQLSGMKAVNKTNQYNDIDNIEVKIEFRSCKTGEFYNQICQNCLLQECVQCQNGTYSLVYPTKDKKIECKNCDMNQVYSCYSDQILLREDYWRIDNRSDLIYKCDLINHSCNGNQQRGYCSEGFTGALCSTCDIKGKVWKESYQLDNTIFKNGIKSTVIYAQ</sequence>
<evidence type="ECO:0000256" key="2">
    <source>
        <dbReference type="ARBA" id="ARBA00004442"/>
    </source>
</evidence>
<dbReference type="NCBIfam" id="TIGR01376">
    <property type="entry name" value="POMP_repeat"/>
    <property type="match status" value="1"/>
</dbReference>
<keyword evidence="10" id="KW-1185">Reference proteome</keyword>
<accession>W7XAE2</accession>
<dbReference type="InParanoid" id="W7XAE2"/>
<evidence type="ECO:0000256" key="5">
    <source>
        <dbReference type="ARBA" id="ARBA00022729"/>
    </source>
</evidence>
<proteinExistence type="predicted"/>
<evidence type="ECO:0000256" key="4">
    <source>
        <dbReference type="ARBA" id="ARBA00022525"/>
    </source>
</evidence>
<gene>
    <name evidence="9" type="ORF">TTHERM_000013889</name>
</gene>